<feature type="chain" id="PRO_5012146815" evidence="1">
    <location>
        <begin position="23"/>
        <end position="301"/>
    </location>
</feature>
<proteinExistence type="predicted"/>
<dbReference type="Proteomes" id="UP000193467">
    <property type="component" value="Unassembled WGS sequence"/>
</dbReference>
<feature type="signal peptide" evidence="1">
    <location>
        <begin position="1"/>
        <end position="22"/>
    </location>
</feature>
<protein>
    <submittedName>
        <fullName evidence="2">Uncharacterized protein</fullName>
    </submittedName>
</protein>
<comment type="caution">
    <text evidence="2">The sequence shown here is derived from an EMBL/GenBank/DDBJ whole genome shotgun (WGS) entry which is preliminary data.</text>
</comment>
<keyword evidence="3" id="KW-1185">Reference proteome</keyword>
<sequence>MADRDEVALLICFLFLLPLVFTLPAPNEACAELRLGAPSSSASSTIDTMVSRIEEAYDQLSIDIFLPPLGPSPTRERLEEAFNSAIQFLALFDGHPPNPPFFTVPHVIGTTSTKLEEWRHKALAQAREKLIECAIPGNLMPTRIAYMTGPLTGANHPKRPFCNFLNHPDVSRFLLDYLHSVRSQMERACHASAGGANAAVYLAAKSEVWATLDPLRRAEAVLEAKGWREWIVLEAHLGGHVARYQARRQQPAYDPSPIVWWRFIFADAESFPLASSFHHRKAGQEGWRLAGRASAEVGLAK</sequence>
<keyword evidence="1" id="KW-0732">Signal</keyword>
<evidence type="ECO:0000256" key="1">
    <source>
        <dbReference type="SAM" id="SignalP"/>
    </source>
</evidence>
<gene>
    <name evidence="2" type="ORF">BCR35DRAFT_313589</name>
</gene>
<dbReference type="AlphaFoldDB" id="A0A1Y2FHS3"/>
<organism evidence="2 3">
    <name type="scientific">Leucosporidium creatinivorum</name>
    <dbReference type="NCBI Taxonomy" id="106004"/>
    <lineage>
        <taxon>Eukaryota</taxon>
        <taxon>Fungi</taxon>
        <taxon>Dikarya</taxon>
        <taxon>Basidiomycota</taxon>
        <taxon>Pucciniomycotina</taxon>
        <taxon>Microbotryomycetes</taxon>
        <taxon>Leucosporidiales</taxon>
        <taxon>Leucosporidium</taxon>
    </lineage>
</organism>
<accession>A0A1Y2FHS3</accession>
<dbReference type="InParanoid" id="A0A1Y2FHS3"/>
<dbReference type="EMBL" id="MCGR01000019">
    <property type="protein sequence ID" value="ORY83508.1"/>
    <property type="molecule type" value="Genomic_DNA"/>
</dbReference>
<name>A0A1Y2FHS3_9BASI</name>
<reference evidence="2 3" key="1">
    <citation type="submission" date="2016-07" db="EMBL/GenBank/DDBJ databases">
        <title>Pervasive Adenine N6-methylation of Active Genes in Fungi.</title>
        <authorList>
            <consortium name="DOE Joint Genome Institute"/>
            <person name="Mondo S.J."/>
            <person name="Dannebaum R.O."/>
            <person name="Kuo R.C."/>
            <person name="Labutti K."/>
            <person name="Haridas S."/>
            <person name="Kuo A."/>
            <person name="Salamov A."/>
            <person name="Ahrendt S.R."/>
            <person name="Lipzen A."/>
            <person name="Sullivan W."/>
            <person name="Andreopoulos W.B."/>
            <person name="Clum A."/>
            <person name="Lindquist E."/>
            <person name="Daum C."/>
            <person name="Ramamoorthy G.K."/>
            <person name="Gryganskyi A."/>
            <person name="Culley D."/>
            <person name="Magnuson J.K."/>
            <person name="James T.Y."/>
            <person name="O'Malley M.A."/>
            <person name="Stajich J.E."/>
            <person name="Spatafora J.W."/>
            <person name="Visel A."/>
            <person name="Grigoriev I.V."/>
        </authorList>
    </citation>
    <scope>NUCLEOTIDE SEQUENCE [LARGE SCALE GENOMIC DNA]</scope>
    <source>
        <strain evidence="2 3">62-1032</strain>
    </source>
</reference>
<evidence type="ECO:0000313" key="2">
    <source>
        <dbReference type="EMBL" id="ORY83508.1"/>
    </source>
</evidence>
<evidence type="ECO:0000313" key="3">
    <source>
        <dbReference type="Proteomes" id="UP000193467"/>
    </source>
</evidence>